<keyword evidence="4 9" id="KW-0546">Nucleotide metabolism</keyword>
<dbReference type="CDD" id="cd00555">
    <property type="entry name" value="Maf"/>
    <property type="match status" value="1"/>
</dbReference>
<feature type="site" description="Important for substrate specificity" evidence="9">
    <location>
        <position position="156"/>
    </location>
</feature>
<comment type="subcellular location">
    <subcellularLocation>
        <location evidence="1 9">Cytoplasm</location>
    </subcellularLocation>
</comment>
<dbReference type="HAMAP" id="MF_00528">
    <property type="entry name" value="Maf"/>
    <property type="match status" value="1"/>
</dbReference>
<keyword evidence="11" id="KW-1185">Reference proteome</keyword>
<evidence type="ECO:0000256" key="4">
    <source>
        <dbReference type="ARBA" id="ARBA00023080"/>
    </source>
</evidence>
<evidence type="ECO:0000256" key="9">
    <source>
        <dbReference type="HAMAP-Rule" id="MF_00528"/>
    </source>
</evidence>
<comment type="similarity">
    <text evidence="7 9">Belongs to the Maf family. YceF subfamily.</text>
</comment>
<evidence type="ECO:0000256" key="5">
    <source>
        <dbReference type="ARBA" id="ARBA00050213"/>
    </source>
</evidence>
<dbReference type="GO" id="GO:0005737">
    <property type="term" value="C:cytoplasm"/>
    <property type="evidence" value="ECO:0007669"/>
    <property type="project" value="UniProtKB-SubCell"/>
</dbReference>
<protein>
    <recommendedName>
        <fullName evidence="8 9">7-methyl-GTP pyrophosphatase</fullName>
        <shortName evidence="9">m(7)GTP pyrophosphatase</shortName>
        <ecNumber evidence="9">3.6.1.-</ecNumber>
    </recommendedName>
</protein>
<dbReference type="GO" id="GO:0009117">
    <property type="term" value="P:nucleotide metabolic process"/>
    <property type="evidence" value="ECO:0007669"/>
    <property type="project" value="UniProtKB-KW"/>
</dbReference>
<dbReference type="OrthoDB" id="9813694at2"/>
<dbReference type="AlphaFoldDB" id="A0A1V2DX56"/>
<dbReference type="SUPFAM" id="SSF52972">
    <property type="entry name" value="ITPase-like"/>
    <property type="match status" value="1"/>
</dbReference>
<dbReference type="InterPro" id="IPR029001">
    <property type="entry name" value="ITPase-like_fam"/>
</dbReference>
<dbReference type="Gene3D" id="3.90.950.10">
    <property type="match status" value="1"/>
</dbReference>
<dbReference type="STRING" id="135739.BTO32_01860"/>
<dbReference type="EC" id="3.6.1.-" evidence="9"/>
<feature type="site" description="Important for substrate specificity" evidence="9">
    <location>
        <position position="13"/>
    </location>
</feature>
<sequence length="198" mass="21959">MTPRLLLASSSPYRRALLERLGLPFTTASPDIDESPRPGESGNQLATRLAEAKALALREQFRDHWIIGSDQVASLPDGTLLHKPGTHEQAARQLQESSGHNVVFHTGLCLLDATTGNRQICCEPFKVHFRPLDPTEIDSYLRREQPYDCAGSFKMEGLGITLFERLEGHDPNSLVGLPLIALNRMLRHWGCNPLLAAD</sequence>
<evidence type="ECO:0000256" key="7">
    <source>
        <dbReference type="ARBA" id="ARBA00060749"/>
    </source>
</evidence>
<feature type="active site" description="Proton acceptor" evidence="9">
    <location>
        <position position="70"/>
    </location>
</feature>
<feature type="site" description="Important for substrate specificity" evidence="9">
    <location>
        <position position="71"/>
    </location>
</feature>
<evidence type="ECO:0000256" key="2">
    <source>
        <dbReference type="ARBA" id="ARBA00022490"/>
    </source>
</evidence>
<reference evidence="10 11" key="1">
    <citation type="submission" date="2016-12" db="EMBL/GenBank/DDBJ databases">
        <title>Marinobacter lutaoensis whole genome sequencing.</title>
        <authorList>
            <person name="Verma A."/>
            <person name="Krishnamurthi S."/>
        </authorList>
    </citation>
    <scope>NUCLEOTIDE SEQUENCE [LARGE SCALE GENOMIC DNA]</scope>
    <source>
        <strain evidence="10 11">T5054</strain>
    </source>
</reference>
<comment type="function">
    <text evidence="6 9">Nucleoside triphosphate pyrophosphatase that hydrolyzes 7-methyl-GTP (m(7)GTP). May have a dual role in cell division arrest and in preventing the incorporation of modified nucleotides into cellular nucleic acids.</text>
</comment>
<comment type="cofactor">
    <cofactor evidence="9">
        <name>a divalent metal cation</name>
        <dbReference type="ChEBI" id="CHEBI:60240"/>
    </cofactor>
</comment>
<evidence type="ECO:0000313" key="11">
    <source>
        <dbReference type="Proteomes" id="UP000189339"/>
    </source>
</evidence>
<dbReference type="RefSeq" id="WP_076722736.1">
    <property type="nucleotide sequence ID" value="NZ_MSCW01000001.1"/>
</dbReference>
<organism evidence="10 11">
    <name type="scientific">Marinobacter lutaoensis</name>
    <dbReference type="NCBI Taxonomy" id="135739"/>
    <lineage>
        <taxon>Bacteria</taxon>
        <taxon>Pseudomonadati</taxon>
        <taxon>Pseudomonadota</taxon>
        <taxon>Gammaproteobacteria</taxon>
        <taxon>Pseudomonadales</taxon>
        <taxon>Marinobacteraceae</taxon>
        <taxon>Marinobacter</taxon>
    </lineage>
</organism>
<keyword evidence="3 9" id="KW-0378">Hydrolase</keyword>
<dbReference type="PANTHER" id="PTHR43213">
    <property type="entry name" value="BIFUNCTIONAL DTTP/UTP PYROPHOSPHATASE/METHYLTRANSFERASE PROTEIN-RELATED"/>
    <property type="match status" value="1"/>
</dbReference>
<dbReference type="EMBL" id="MSCW01000001">
    <property type="protein sequence ID" value="ONF45242.1"/>
    <property type="molecule type" value="Genomic_DNA"/>
</dbReference>
<gene>
    <name evidence="10" type="ORF">BTO32_01860</name>
</gene>
<dbReference type="InterPro" id="IPR003697">
    <property type="entry name" value="Maf-like"/>
</dbReference>
<evidence type="ECO:0000256" key="8">
    <source>
        <dbReference type="ARBA" id="ARBA00068163"/>
    </source>
</evidence>
<dbReference type="GO" id="GO:0047429">
    <property type="term" value="F:nucleoside triphosphate diphosphatase activity"/>
    <property type="evidence" value="ECO:0007669"/>
    <property type="project" value="InterPro"/>
</dbReference>
<name>A0A1V2DX56_9GAMM</name>
<evidence type="ECO:0000313" key="10">
    <source>
        <dbReference type="EMBL" id="ONF45242.1"/>
    </source>
</evidence>
<dbReference type="Proteomes" id="UP000189339">
    <property type="component" value="Unassembled WGS sequence"/>
</dbReference>
<keyword evidence="2 9" id="KW-0963">Cytoplasm</keyword>
<dbReference type="NCBIfam" id="TIGR00172">
    <property type="entry name" value="maf"/>
    <property type="match status" value="1"/>
</dbReference>
<evidence type="ECO:0000256" key="6">
    <source>
        <dbReference type="ARBA" id="ARBA00053369"/>
    </source>
</evidence>
<dbReference type="PANTHER" id="PTHR43213:SF10">
    <property type="entry name" value="7-METHYL-GTP PYROPHOSPHATASE"/>
    <property type="match status" value="1"/>
</dbReference>
<evidence type="ECO:0000256" key="3">
    <source>
        <dbReference type="ARBA" id="ARBA00022801"/>
    </source>
</evidence>
<comment type="caution">
    <text evidence="9">Lacks conserved residue(s) required for the propagation of feature annotation.</text>
</comment>
<evidence type="ECO:0000256" key="1">
    <source>
        <dbReference type="ARBA" id="ARBA00004496"/>
    </source>
</evidence>
<dbReference type="PIRSF" id="PIRSF006305">
    <property type="entry name" value="Maf"/>
    <property type="match status" value="1"/>
</dbReference>
<dbReference type="Pfam" id="PF02545">
    <property type="entry name" value="Maf"/>
    <property type="match status" value="1"/>
</dbReference>
<proteinExistence type="inferred from homology"/>
<accession>A0A1V2DX56</accession>
<dbReference type="FunFam" id="3.90.950.10:FF:000005">
    <property type="entry name" value="7-methyl-GTP pyrophosphatase"/>
    <property type="match status" value="1"/>
</dbReference>
<comment type="caution">
    <text evidence="10">The sequence shown here is derived from an EMBL/GenBank/DDBJ whole genome shotgun (WGS) entry which is preliminary data.</text>
</comment>
<comment type="catalytic activity">
    <reaction evidence="5 9">
        <text>N(7)-methyl-GTP + H2O = N(7)-methyl-GMP + diphosphate + H(+)</text>
        <dbReference type="Rhea" id="RHEA:58744"/>
        <dbReference type="ChEBI" id="CHEBI:15377"/>
        <dbReference type="ChEBI" id="CHEBI:15378"/>
        <dbReference type="ChEBI" id="CHEBI:33019"/>
        <dbReference type="ChEBI" id="CHEBI:58285"/>
        <dbReference type="ChEBI" id="CHEBI:87133"/>
    </reaction>
</comment>